<dbReference type="EMBL" id="JAFIQS020000008">
    <property type="protein sequence ID" value="KAH9478586.1"/>
    <property type="molecule type" value="Genomic_DNA"/>
</dbReference>
<accession>A0ACB8GTN2</accession>
<evidence type="ECO:0000313" key="1">
    <source>
        <dbReference type="EMBL" id="KAH9478586.1"/>
    </source>
</evidence>
<name>A0ACB8GTN2_PSICU</name>
<dbReference type="Proteomes" id="UP000664032">
    <property type="component" value="Unassembled WGS sequence"/>
</dbReference>
<proteinExistence type="predicted"/>
<reference evidence="1" key="1">
    <citation type="submission" date="2021-10" db="EMBL/GenBank/DDBJ databases">
        <title>Psilocybe cubensis genome.</title>
        <authorList>
            <person name="Mckernan K.J."/>
            <person name="Crawford S."/>
            <person name="Trippe A."/>
            <person name="Kane L.T."/>
            <person name="Mclaughlin S."/>
        </authorList>
    </citation>
    <scope>NUCLEOTIDE SEQUENCE</scope>
    <source>
        <strain evidence="1">MGC-MH-2018</strain>
    </source>
</reference>
<organism evidence="1 2">
    <name type="scientific">Psilocybe cubensis</name>
    <name type="common">Psychedelic mushroom</name>
    <name type="synonym">Stropharia cubensis</name>
    <dbReference type="NCBI Taxonomy" id="181762"/>
    <lineage>
        <taxon>Eukaryota</taxon>
        <taxon>Fungi</taxon>
        <taxon>Dikarya</taxon>
        <taxon>Basidiomycota</taxon>
        <taxon>Agaricomycotina</taxon>
        <taxon>Agaricomycetes</taxon>
        <taxon>Agaricomycetidae</taxon>
        <taxon>Agaricales</taxon>
        <taxon>Agaricineae</taxon>
        <taxon>Strophariaceae</taxon>
        <taxon>Psilocybe</taxon>
    </lineage>
</organism>
<gene>
    <name evidence="1" type="ORF">JR316_0009043</name>
</gene>
<comment type="caution">
    <text evidence="1">The sequence shown here is derived from an EMBL/GenBank/DDBJ whole genome shotgun (WGS) entry which is preliminary data.</text>
</comment>
<evidence type="ECO:0000313" key="2">
    <source>
        <dbReference type="Proteomes" id="UP000664032"/>
    </source>
</evidence>
<sequence>MATAVATHENVSEEQIFIYNCVLCASFIILYYDYLLTFPDEIDFYWRPKFNFALGFILFFVNRYVVTLGHIPVILFYFWNWSAVPDRFQVIIGIISIIRTWALFQQSRRVLATLCILAIGVIVFGNAMVVEQKITETQTKSVLLSVGCILPHPDKRVMVLASTSVIMSFYLLPSYIRGITATLTNILSSSMISRLMINLRDPSSGSSYWSRYHDQTLMSTLFFGPGISGLTEISDTSTYEDTKEMDDTQYSEEPGTY</sequence>
<keyword evidence="2" id="KW-1185">Reference proteome</keyword>
<protein>
    <submittedName>
        <fullName evidence="1">Uncharacterized protein</fullName>
    </submittedName>
</protein>